<protein>
    <submittedName>
        <fullName evidence="3">Uncharacterized protein</fullName>
    </submittedName>
</protein>
<dbReference type="EMBL" id="AZIL01002630">
    <property type="protein sequence ID" value="EWM21132.1"/>
    <property type="molecule type" value="Genomic_DNA"/>
</dbReference>
<feature type="coiled-coil region" evidence="1">
    <location>
        <begin position="43"/>
        <end position="116"/>
    </location>
</feature>
<evidence type="ECO:0000256" key="1">
    <source>
        <dbReference type="SAM" id="Coils"/>
    </source>
</evidence>
<reference evidence="3 4" key="1">
    <citation type="journal article" date="2014" name="Mol. Plant">
        <title>Chromosome Scale Genome Assembly and Transcriptome Profiling of Nannochloropsis gaditana in Nitrogen Depletion.</title>
        <authorList>
            <person name="Corteggiani Carpinelli E."/>
            <person name="Telatin A."/>
            <person name="Vitulo N."/>
            <person name="Forcato C."/>
            <person name="D'Angelo M."/>
            <person name="Schiavon R."/>
            <person name="Vezzi A."/>
            <person name="Giacometti G.M."/>
            <person name="Morosinotto T."/>
            <person name="Valle G."/>
        </authorList>
    </citation>
    <scope>NUCLEOTIDE SEQUENCE [LARGE SCALE GENOMIC DNA]</scope>
    <source>
        <strain evidence="3 4">B-31</strain>
    </source>
</reference>
<gene>
    <name evidence="3" type="ORF">Naga_100041g25</name>
</gene>
<evidence type="ECO:0000313" key="3">
    <source>
        <dbReference type="EMBL" id="EWM21132.1"/>
    </source>
</evidence>
<dbReference type="OrthoDB" id="10325272at2759"/>
<feature type="region of interest" description="Disordered" evidence="2">
    <location>
        <begin position="426"/>
        <end position="445"/>
    </location>
</feature>
<feature type="region of interest" description="Disordered" evidence="2">
    <location>
        <begin position="1"/>
        <end position="22"/>
    </location>
</feature>
<feature type="region of interest" description="Disordered" evidence="2">
    <location>
        <begin position="324"/>
        <end position="364"/>
    </location>
</feature>
<accession>W7T2Z5</accession>
<sequence>MDQPKNDSSRSAPPSADSLDEEEALNIDLASKLKKLRGFRRILDLRSRALHALEEEKARLEEQVDDLNQLVLTRDAKIKDLDEQNANRVKYMEKELEQLKEDVKKQRTDGKDFKNLRKEYRLCQEHCEAFLTALVHFNRRRHTQNFDSKTLLGQEKSWDEAVYVEQQALLETFFVSQRSSNLKNFRDEAPCSVRSGQQRINTHKGTRLLWQSLRMVVEEVVKVLEQMRSAHAHGRRAVAQAEEERDKIVARAEENESRLLIALRELQETRSAVGALESVARTLRESMQELEGTRAALEEELRCRDAFLMSLTGKVQALEVVEVEGSTEEGGKGSLGAGRAEPGGTRSVPDFHSGDPKLSQSASESMDLESLQRIIYYHLDRLSERLLRLGEDSHGGSDRQEEELGRLRQTVLDLQARNVDMGREVESRAQESADARKSCERQSKDLHSQMEQVKILKRAARDSAQKICSLEEDLSVARRENERLGRVLAQTELDVERERLRHRERQEETAAWRRRALKLQEEVTDWQEKMSSEAWGGNHGETEWFSHGSSFVKSSNVRPFL</sequence>
<evidence type="ECO:0000256" key="2">
    <source>
        <dbReference type="SAM" id="MobiDB-lite"/>
    </source>
</evidence>
<organism evidence="3 4">
    <name type="scientific">Nannochloropsis gaditana</name>
    <dbReference type="NCBI Taxonomy" id="72520"/>
    <lineage>
        <taxon>Eukaryota</taxon>
        <taxon>Sar</taxon>
        <taxon>Stramenopiles</taxon>
        <taxon>Ochrophyta</taxon>
        <taxon>Eustigmatophyceae</taxon>
        <taxon>Eustigmatales</taxon>
        <taxon>Monodopsidaceae</taxon>
        <taxon>Nannochloropsis</taxon>
    </lineage>
</organism>
<dbReference type="Proteomes" id="UP000019335">
    <property type="component" value="Unassembled WGS sequence"/>
</dbReference>
<comment type="caution">
    <text evidence="3">The sequence shown here is derived from an EMBL/GenBank/DDBJ whole genome shotgun (WGS) entry which is preliminary data.</text>
</comment>
<evidence type="ECO:0000313" key="4">
    <source>
        <dbReference type="Proteomes" id="UP000019335"/>
    </source>
</evidence>
<keyword evidence="1" id="KW-0175">Coiled coil</keyword>
<dbReference type="AlphaFoldDB" id="W7T2Z5"/>
<feature type="coiled-coil region" evidence="1">
    <location>
        <begin position="224"/>
        <end position="300"/>
    </location>
</feature>
<keyword evidence="4" id="KW-1185">Reference proteome</keyword>
<proteinExistence type="predicted"/>
<name>W7T2Z5_9STRA</name>